<accession>A0AAE9GAK7</accession>
<gene>
    <name evidence="1" type="ORF">EHEKIMEA_00028</name>
</gene>
<dbReference type="EMBL" id="OM638103">
    <property type="protein sequence ID" value="UNY46935.1"/>
    <property type="molecule type" value="Genomic_DNA"/>
</dbReference>
<protein>
    <recommendedName>
        <fullName evidence="3">Baseplate tail tube initiator</fullName>
    </recommendedName>
</protein>
<dbReference type="Proteomes" id="UP000832072">
    <property type="component" value="Segment"/>
</dbReference>
<evidence type="ECO:0000313" key="1">
    <source>
        <dbReference type="EMBL" id="UNY46935.1"/>
    </source>
</evidence>
<evidence type="ECO:0000313" key="2">
    <source>
        <dbReference type="Proteomes" id="UP000832072"/>
    </source>
</evidence>
<keyword evidence="2" id="KW-1185">Reference proteome</keyword>
<name>A0AAE9GAK7_9CAUD</name>
<proteinExistence type="predicted"/>
<sequence length="323" mass="36561">MAASTIAGAVQDVKQDALNGLTDIPPLDTYQGPDLSGFMRKIERVDLARSNLFTVNFTDFRKIINFDGVVDFDNEPITTNPFGYNNMEQGTDFIWNKVTDKTKDYLLKNSSIGIKAIFGAYDPEIIQSIFGKDVVDVFSGPEYDVNKDVNLLAKAVNIPGYSFDTEKTYQDRRPFTNVKGRTVDNITMTFYCTPNYAERSLFMTWMNKIHNPKKNTFSFYDSVKQRIEIATYNRKGKISSISICQDCIPVRVGPVQLDFDANNQIATFDVEFEVSHTIHVPYDDSYGTWNEAGGMLSRGIQSIEAIRQNRTTSTMGKIARILR</sequence>
<organism evidence="1 2">
    <name type="scientific">Cronobacter phage LPCS28</name>
    <dbReference type="NCBI Taxonomy" id="2924885"/>
    <lineage>
        <taxon>Viruses</taxon>
        <taxon>Duplodnaviria</taxon>
        <taxon>Heunggongvirae</taxon>
        <taxon>Uroviricota</taxon>
        <taxon>Caudoviricetes</taxon>
        <taxon>Pantevenvirales</taxon>
        <taxon>Straboviridae</taxon>
        <taxon>Nanhuvirus</taxon>
        <taxon>Nanhuvirus LPCS28</taxon>
    </lineage>
</organism>
<evidence type="ECO:0008006" key="3">
    <source>
        <dbReference type="Google" id="ProtNLM"/>
    </source>
</evidence>
<reference evidence="1 2" key="1">
    <citation type="submission" date="2022-02" db="EMBL/GenBank/DDBJ databases">
        <authorList>
            <person name="Tian F."/>
            <person name="Li J."/>
            <person name="Li F."/>
            <person name="Tong Y."/>
        </authorList>
    </citation>
    <scope>NUCLEOTIDE SEQUENCE [LARGE SCALE GENOMIC DNA]</scope>
</reference>